<dbReference type="AlphaFoldDB" id="A0A955L9G1"/>
<dbReference type="Proteomes" id="UP000754563">
    <property type="component" value="Unassembled WGS sequence"/>
</dbReference>
<comment type="caution">
    <text evidence="2">The sequence shown here is derived from an EMBL/GenBank/DDBJ whole genome shotgun (WGS) entry which is preliminary data.</text>
</comment>
<protein>
    <submittedName>
        <fullName evidence="2">TfoX/Sxy family DNA transformation protein</fullName>
    </submittedName>
</protein>
<sequence length="88" mass="10028">MSDLTKLKNIGEVSAGWLEELGITSAKDIEEFGIYNIFDELQQRGYGVTVILIYALQGALMDIHWNELPKEVKKEIDREMRTLGIISK</sequence>
<dbReference type="PANTHER" id="PTHR36121:SF1">
    <property type="entry name" value="PROTEIN SXY"/>
    <property type="match status" value="1"/>
</dbReference>
<gene>
    <name evidence="2" type="ORF">KC717_05035</name>
</gene>
<dbReference type="PANTHER" id="PTHR36121">
    <property type="entry name" value="PROTEIN SXY"/>
    <property type="match status" value="1"/>
</dbReference>
<feature type="domain" description="TfoX C-terminal" evidence="1">
    <location>
        <begin position="3"/>
        <end position="79"/>
    </location>
</feature>
<accession>A0A955L9G1</accession>
<dbReference type="InterPro" id="IPR007077">
    <property type="entry name" value="TfoX_C"/>
</dbReference>
<evidence type="ECO:0000313" key="2">
    <source>
        <dbReference type="EMBL" id="MCA9385983.1"/>
    </source>
</evidence>
<name>A0A955L9G1_9BACT</name>
<evidence type="ECO:0000259" key="1">
    <source>
        <dbReference type="Pfam" id="PF04994"/>
    </source>
</evidence>
<dbReference type="EMBL" id="JAGQLH010000064">
    <property type="protein sequence ID" value="MCA9385983.1"/>
    <property type="molecule type" value="Genomic_DNA"/>
</dbReference>
<dbReference type="Pfam" id="PF04994">
    <property type="entry name" value="TfoX_C"/>
    <property type="match status" value="1"/>
</dbReference>
<organism evidence="2 3">
    <name type="scientific">Candidatus Dojkabacteria bacterium</name>
    <dbReference type="NCBI Taxonomy" id="2099670"/>
    <lineage>
        <taxon>Bacteria</taxon>
        <taxon>Candidatus Dojkabacteria</taxon>
    </lineage>
</organism>
<dbReference type="InterPro" id="IPR047525">
    <property type="entry name" value="TfoX-like"/>
</dbReference>
<proteinExistence type="predicted"/>
<evidence type="ECO:0000313" key="3">
    <source>
        <dbReference type="Proteomes" id="UP000754563"/>
    </source>
</evidence>
<reference evidence="2" key="2">
    <citation type="journal article" date="2021" name="Microbiome">
        <title>Successional dynamics and alternative stable states in a saline activated sludge microbial community over 9 years.</title>
        <authorList>
            <person name="Wang Y."/>
            <person name="Ye J."/>
            <person name="Ju F."/>
            <person name="Liu L."/>
            <person name="Boyd J.A."/>
            <person name="Deng Y."/>
            <person name="Parks D.H."/>
            <person name="Jiang X."/>
            <person name="Yin X."/>
            <person name="Woodcroft B.J."/>
            <person name="Tyson G.W."/>
            <person name="Hugenholtz P."/>
            <person name="Polz M.F."/>
            <person name="Zhang T."/>
        </authorList>
    </citation>
    <scope>NUCLEOTIDE SEQUENCE</scope>
    <source>
        <strain evidence="2">HKST-UBA11</strain>
    </source>
</reference>
<reference evidence="2" key="1">
    <citation type="submission" date="2020-04" db="EMBL/GenBank/DDBJ databases">
        <authorList>
            <person name="Zhang T."/>
        </authorList>
    </citation>
    <scope>NUCLEOTIDE SEQUENCE</scope>
    <source>
        <strain evidence="2">HKST-UBA11</strain>
    </source>
</reference>
<dbReference type="Gene3D" id="1.10.150.20">
    <property type="entry name" value="5' to 3' exonuclease, C-terminal subdomain"/>
    <property type="match status" value="1"/>
</dbReference>